<sequence length="318" mass="34869">MTPINRKGTFSFFFHFISQVLVQNRSARRKVSAQLLRSVQVRGSGTKVVYVAAMASATAFSQLALCSTAGRQVHQCSSSGCPDIKPASLNDNSQRRYGGGQSFEGGGSFSQPQPCGWRAFPLLPGHRCSRTRTRACRASPTAGLPASKAKAKAVAGKRDDNRLRKLNGTSVVLTMMYGLSHSDRGRRMRDPSKNGTPGSRVAAAALPPGTEDVYVLLADILRPRPVIVEESTWVLSDQAIKTVYMLYACVFTWGCVVFGSMNDPLYDSEEYRSEGGDGTGNWIYENQEKAEMEAREALFREDLVKEIEANQEELGRLP</sequence>
<proteinExistence type="predicted"/>
<name>A0A388LCV1_CHABU</name>
<dbReference type="InterPro" id="IPR034570">
    <property type="entry name" value="PNSB4"/>
</dbReference>
<dbReference type="Gramene" id="GBG80139">
    <property type="protein sequence ID" value="GBG80139"/>
    <property type="gene ID" value="CBR_g30507"/>
</dbReference>
<organism evidence="2 3">
    <name type="scientific">Chara braunii</name>
    <name type="common">Braun's stonewort</name>
    <dbReference type="NCBI Taxonomy" id="69332"/>
    <lineage>
        <taxon>Eukaryota</taxon>
        <taxon>Viridiplantae</taxon>
        <taxon>Streptophyta</taxon>
        <taxon>Charophyceae</taxon>
        <taxon>Charales</taxon>
        <taxon>Characeae</taxon>
        <taxon>Chara</taxon>
    </lineage>
</organism>
<accession>A0A388LCV1</accession>
<dbReference type="EMBL" id="BFEA01000338">
    <property type="protein sequence ID" value="GBG80139.1"/>
    <property type="molecule type" value="Genomic_DNA"/>
</dbReference>
<dbReference type="AlphaFoldDB" id="A0A388LCV1"/>
<dbReference type="GO" id="GO:0009773">
    <property type="term" value="P:photosynthetic electron transport in photosystem I"/>
    <property type="evidence" value="ECO:0007669"/>
    <property type="project" value="InterPro"/>
</dbReference>
<dbReference type="STRING" id="69332.A0A388LCV1"/>
<comment type="caution">
    <text evidence="2">The sequence shown here is derived from an EMBL/GenBank/DDBJ whole genome shotgun (WGS) entry which is preliminary data.</text>
</comment>
<dbReference type="PANTHER" id="PTHR36315:SF2">
    <property type="entry name" value="PHOTOSYNTHETIC NDH SUBUNIT OF SUBCOMPLEX B 4, CHLOROPLASTIC"/>
    <property type="match status" value="1"/>
</dbReference>
<evidence type="ECO:0000313" key="3">
    <source>
        <dbReference type="Proteomes" id="UP000265515"/>
    </source>
</evidence>
<feature type="region of interest" description="Disordered" evidence="1">
    <location>
        <begin position="84"/>
        <end position="109"/>
    </location>
</feature>
<evidence type="ECO:0000256" key="1">
    <source>
        <dbReference type="SAM" id="MobiDB-lite"/>
    </source>
</evidence>
<dbReference type="OrthoDB" id="2018219at2759"/>
<keyword evidence="3" id="KW-1185">Reference proteome</keyword>
<feature type="compositionally biased region" description="Gly residues" evidence="1">
    <location>
        <begin position="97"/>
        <end position="108"/>
    </location>
</feature>
<reference evidence="2 3" key="1">
    <citation type="journal article" date="2018" name="Cell">
        <title>The Chara Genome: Secondary Complexity and Implications for Plant Terrestrialization.</title>
        <authorList>
            <person name="Nishiyama T."/>
            <person name="Sakayama H."/>
            <person name="Vries J.D."/>
            <person name="Buschmann H."/>
            <person name="Saint-Marcoux D."/>
            <person name="Ullrich K.K."/>
            <person name="Haas F.B."/>
            <person name="Vanderstraeten L."/>
            <person name="Becker D."/>
            <person name="Lang D."/>
            <person name="Vosolsobe S."/>
            <person name="Rombauts S."/>
            <person name="Wilhelmsson P.K.I."/>
            <person name="Janitza P."/>
            <person name="Kern R."/>
            <person name="Heyl A."/>
            <person name="Rumpler F."/>
            <person name="Villalobos L.I.A.C."/>
            <person name="Clay J.M."/>
            <person name="Skokan R."/>
            <person name="Toyoda A."/>
            <person name="Suzuki Y."/>
            <person name="Kagoshima H."/>
            <person name="Schijlen E."/>
            <person name="Tajeshwar N."/>
            <person name="Catarino B."/>
            <person name="Hetherington A.J."/>
            <person name="Saltykova A."/>
            <person name="Bonnot C."/>
            <person name="Breuninger H."/>
            <person name="Symeonidi A."/>
            <person name="Radhakrishnan G.V."/>
            <person name="Van Nieuwerburgh F."/>
            <person name="Deforce D."/>
            <person name="Chang C."/>
            <person name="Karol K.G."/>
            <person name="Hedrich R."/>
            <person name="Ulvskov P."/>
            <person name="Glockner G."/>
            <person name="Delwiche C.F."/>
            <person name="Petrasek J."/>
            <person name="Van de Peer Y."/>
            <person name="Friml J."/>
            <person name="Beilby M."/>
            <person name="Dolan L."/>
            <person name="Kohara Y."/>
            <person name="Sugano S."/>
            <person name="Fujiyama A."/>
            <person name="Delaux P.-M."/>
            <person name="Quint M."/>
            <person name="TheiBen G."/>
            <person name="Hagemann M."/>
            <person name="Harholt J."/>
            <person name="Dunand C."/>
            <person name="Zachgo S."/>
            <person name="Langdale J."/>
            <person name="Maumus F."/>
            <person name="Straeten D.V.D."/>
            <person name="Gould S.B."/>
            <person name="Rensing S.A."/>
        </authorList>
    </citation>
    <scope>NUCLEOTIDE SEQUENCE [LARGE SCALE GENOMIC DNA]</scope>
    <source>
        <strain evidence="2 3">S276</strain>
    </source>
</reference>
<dbReference type="PANTHER" id="PTHR36315">
    <property type="entry name" value="PHOTOSYNTHETIC NDH SUBUNIT OF SUBCOMPLEX B 4, CHLOROPLASTIC"/>
    <property type="match status" value="1"/>
</dbReference>
<gene>
    <name evidence="2" type="ORF">CBR_g30507</name>
</gene>
<dbReference type="GO" id="GO:0010598">
    <property type="term" value="C:NAD(P)H dehydrogenase complex (plastoquinone)"/>
    <property type="evidence" value="ECO:0007669"/>
    <property type="project" value="InterPro"/>
</dbReference>
<dbReference type="Proteomes" id="UP000265515">
    <property type="component" value="Unassembled WGS sequence"/>
</dbReference>
<dbReference type="GO" id="GO:0009535">
    <property type="term" value="C:chloroplast thylakoid membrane"/>
    <property type="evidence" value="ECO:0007669"/>
    <property type="project" value="InterPro"/>
</dbReference>
<protein>
    <submittedName>
        <fullName evidence="2">Uncharacterized protein</fullName>
    </submittedName>
</protein>
<evidence type="ECO:0000313" key="2">
    <source>
        <dbReference type="EMBL" id="GBG80139.1"/>
    </source>
</evidence>